<evidence type="ECO:0000313" key="2">
    <source>
        <dbReference type="EMBL" id="MBC5767527.1"/>
    </source>
</evidence>
<evidence type="ECO:0000256" key="1">
    <source>
        <dbReference type="SAM" id="MobiDB-lite"/>
    </source>
</evidence>
<accession>A0A923S7X2</accession>
<evidence type="ECO:0000313" key="3">
    <source>
        <dbReference type="Proteomes" id="UP000596827"/>
    </source>
</evidence>
<dbReference type="Proteomes" id="UP000596827">
    <property type="component" value="Unassembled WGS sequence"/>
</dbReference>
<feature type="region of interest" description="Disordered" evidence="1">
    <location>
        <begin position="52"/>
        <end position="77"/>
    </location>
</feature>
<comment type="caution">
    <text evidence="2">The sequence shown here is derived from an EMBL/GenBank/DDBJ whole genome shotgun (WGS) entry which is preliminary data.</text>
</comment>
<sequence>MKKPPTATKVASMKRAAKVLARTQSISHSEALERLAREQGYASWHEVTSLRGASPADDEFPIDPPLPKNFDDTPNEDRSKRQIDQWWQRPFLLSNSNGGYTVRALDGGAWDRSTFYGDAPDLESAKQLARAKLAKWRGYLDQPKALFDDEFRIMFLDPMRPREPLVVVDVVDGTSEAMAAWQAAWDGLSDHERKGRIARARERARHVPNYDAMDRFVRRDILRPSSPEMGYSQQAACLLLWRWRDVESNTASGSLIEIGHYLTPFMRKGTLEDLREFLRGLGSVTAPAAGKAQADRVPVVREMLFHAVPGHPERETFEARLSPAVLERTPRARRRLSEATAS</sequence>
<dbReference type="EMBL" id="JACORU010000011">
    <property type="protein sequence ID" value="MBC5767527.1"/>
    <property type="molecule type" value="Genomic_DNA"/>
</dbReference>
<proteinExistence type="predicted"/>
<gene>
    <name evidence="2" type="ORF">H8R02_23890</name>
</gene>
<dbReference type="RefSeq" id="WP_187084012.1">
    <property type="nucleotide sequence ID" value="NZ_JACORU010000011.1"/>
</dbReference>
<name>A0A923S7X2_9BURK</name>
<dbReference type="AlphaFoldDB" id="A0A923S7X2"/>
<organism evidence="2 3">
    <name type="scientific">Ramlibacter albus</name>
    <dbReference type="NCBI Taxonomy" id="2079448"/>
    <lineage>
        <taxon>Bacteria</taxon>
        <taxon>Pseudomonadati</taxon>
        <taxon>Pseudomonadota</taxon>
        <taxon>Betaproteobacteria</taxon>
        <taxon>Burkholderiales</taxon>
        <taxon>Comamonadaceae</taxon>
        <taxon>Ramlibacter</taxon>
    </lineage>
</organism>
<keyword evidence="3" id="KW-1185">Reference proteome</keyword>
<protein>
    <submittedName>
        <fullName evidence="2">Uncharacterized protein</fullName>
    </submittedName>
</protein>
<reference evidence="2" key="1">
    <citation type="submission" date="2020-08" db="EMBL/GenBank/DDBJ databases">
        <title>Ramlibacter sp. GTP1 16S ribosomal RNA gene genome sequencing and assembly.</title>
        <authorList>
            <person name="Kang M."/>
        </authorList>
    </citation>
    <scope>NUCLEOTIDE SEQUENCE</scope>
    <source>
        <strain evidence="2">GTP1</strain>
    </source>
</reference>